<proteinExistence type="predicted"/>
<evidence type="ECO:0000313" key="2">
    <source>
        <dbReference type="Proteomes" id="UP000011607"/>
    </source>
</evidence>
<dbReference type="AlphaFoldDB" id="M0M395"/>
<gene>
    <name evidence="1" type="ORF">C446_07529</name>
</gene>
<accession>M0M395</accession>
<protein>
    <submittedName>
        <fullName evidence="1">Uncharacterized protein</fullName>
    </submittedName>
</protein>
<reference evidence="1 2" key="1">
    <citation type="journal article" date="2014" name="PLoS Genet.">
        <title>Phylogenetically driven sequencing of extremely halophilic archaea reveals strategies for static and dynamic osmo-response.</title>
        <authorList>
            <person name="Becker E.A."/>
            <person name="Seitzer P.M."/>
            <person name="Tritt A."/>
            <person name="Larsen D."/>
            <person name="Krusor M."/>
            <person name="Yao A.I."/>
            <person name="Wu D."/>
            <person name="Madern D."/>
            <person name="Eisen J.A."/>
            <person name="Darling A.E."/>
            <person name="Facciotti M.T."/>
        </authorList>
    </citation>
    <scope>NUCLEOTIDE SEQUENCE [LARGE SCALE GENOMIC DNA]</scope>
    <source>
        <strain evidence="1 2">JCM 10879</strain>
    </source>
</reference>
<organism evidence="1 2">
    <name type="scientific">Halobiforma nitratireducens JCM 10879</name>
    <dbReference type="NCBI Taxonomy" id="1227454"/>
    <lineage>
        <taxon>Archaea</taxon>
        <taxon>Methanobacteriati</taxon>
        <taxon>Methanobacteriota</taxon>
        <taxon>Stenosarchaea group</taxon>
        <taxon>Halobacteria</taxon>
        <taxon>Halobacteriales</taxon>
        <taxon>Natrialbaceae</taxon>
        <taxon>Halobiforma</taxon>
    </lineage>
</organism>
<sequence length="82" mass="9644">MPDDDLWTDDLGYIDLATDERKQLKSDTKDLLWNLHEKHPEIFDSEPLEPSDYKRMRKDALFSIGGRLRQTHGADNEDKVEQ</sequence>
<name>M0M395_9EURY</name>
<comment type="caution">
    <text evidence="1">The sequence shown here is derived from an EMBL/GenBank/DDBJ whole genome shotgun (WGS) entry which is preliminary data.</text>
</comment>
<keyword evidence="2" id="KW-1185">Reference proteome</keyword>
<dbReference type="EMBL" id="AOMA01000074">
    <property type="protein sequence ID" value="EMA40166.1"/>
    <property type="molecule type" value="Genomic_DNA"/>
</dbReference>
<dbReference type="Proteomes" id="UP000011607">
    <property type="component" value="Unassembled WGS sequence"/>
</dbReference>
<evidence type="ECO:0000313" key="1">
    <source>
        <dbReference type="EMBL" id="EMA40166.1"/>
    </source>
</evidence>
<dbReference type="eggNOG" id="ENOG502N60T">
    <property type="taxonomic scope" value="Archaea"/>
</dbReference>
<feature type="non-terminal residue" evidence="1">
    <location>
        <position position="82"/>
    </location>
</feature>
<dbReference type="STRING" id="1227454.C446_07529"/>